<name>A0A1I3Y2R8_HALDA</name>
<keyword evidence="2" id="KW-1185">Reference proteome</keyword>
<evidence type="ECO:0000313" key="1">
    <source>
        <dbReference type="EMBL" id="SFK26144.1"/>
    </source>
</evidence>
<dbReference type="Proteomes" id="UP000183557">
    <property type="component" value="Unassembled WGS sequence"/>
</dbReference>
<sequence>MIKMLFEGKAQSFLWAFFDGLLLLRAEGIELGWEVDEVE</sequence>
<protein>
    <submittedName>
        <fullName evidence="1">Uncharacterized protein</fullName>
    </submittedName>
</protein>
<dbReference type="AlphaFoldDB" id="A0A1I3Y2R8"/>
<evidence type="ECO:0000313" key="2">
    <source>
        <dbReference type="Proteomes" id="UP000183557"/>
    </source>
</evidence>
<reference evidence="2" key="1">
    <citation type="submission" date="2016-10" db="EMBL/GenBank/DDBJ databases">
        <authorList>
            <person name="Varghese N."/>
            <person name="Submissions S."/>
        </authorList>
    </citation>
    <scope>NUCLEOTIDE SEQUENCE [LARGE SCALE GENOMIC DNA]</scope>
    <source>
        <strain evidence="2">CGMCC 1.3704</strain>
    </source>
</reference>
<dbReference type="EMBL" id="FOSB01000010">
    <property type="protein sequence ID" value="SFK26144.1"/>
    <property type="molecule type" value="Genomic_DNA"/>
</dbReference>
<accession>A0A1I3Y2R8</accession>
<proteinExistence type="predicted"/>
<gene>
    <name evidence="1" type="ORF">SAMN04487936_1108</name>
</gene>
<organism evidence="1 2">
    <name type="scientific">Halobacillus dabanensis</name>
    <dbReference type="NCBI Taxonomy" id="240302"/>
    <lineage>
        <taxon>Bacteria</taxon>
        <taxon>Bacillati</taxon>
        <taxon>Bacillota</taxon>
        <taxon>Bacilli</taxon>
        <taxon>Bacillales</taxon>
        <taxon>Bacillaceae</taxon>
        <taxon>Halobacillus</taxon>
    </lineage>
</organism>